<keyword evidence="2" id="KW-1185">Reference proteome</keyword>
<reference evidence="1 2" key="1">
    <citation type="submission" date="2019-06" db="EMBL/GenBank/DDBJ databases">
        <title>Cerasibacillus sp. nov., isolated from maize field.</title>
        <authorList>
            <person name="Lin S.-Y."/>
            <person name="Tsai C.-F."/>
            <person name="Young C.-C."/>
        </authorList>
    </citation>
    <scope>NUCLEOTIDE SEQUENCE [LARGE SCALE GENOMIC DNA]</scope>
    <source>
        <strain evidence="1 2">CC-CFT480</strain>
    </source>
</reference>
<protein>
    <submittedName>
        <fullName evidence="1">Uncharacterized protein</fullName>
    </submittedName>
</protein>
<evidence type="ECO:0000313" key="1">
    <source>
        <dbReference type="EMBL" id="TXL65863.1"/>
    </source>
</evidence>
<dbReference type="Proteomes" id="UP000321574">
    <property type="component" value="Unassembled WGS sequence"/>
</dbReference>
<comment type="caution">
    <text evidence="1">The sequence shown here is derived from an EMBL/GenBank/DDBJ whole genome shotgun (WGS) entry which is preliminary data.</text>
</comment>
<dbReference type="AlphaFoldDB" id="A0A5C8NY11"/>
<accession>A0A5C8NY11</accession>
<gene>
    <name evidence="1" type="ORF">FHP05_07030</name>
</gene>
<dbReference type="EMBL" id="VDUW01000003">
    <property type="protein sequence ID" value="TXL65863.1"/>
    <property type="molecule type" value="Genomic_DNA"/>
</dbReference>
<name>A0A5C8NY11_9BACI</name>
<sequence>MGIEILVTRRAAVCPERMGIENLGTRRTPACPKRMENEKMVTRRAPACMESRRIEIHGWQAFYLSINMA</sequence>
<organism evidence="1 2">
    <name type="scientific">Cerasibacillus terrae</name>
    <dbReference type="NCBI Taxonomy" id="2498845"/>
    <lineage>
        <taxon>Bacteria</taxon>
        <taxon>Bacillati</taxon>
        <taxon>Bacillota</taxon>
        <taxon>Bacilli</taxon>
        <taxon>Bacillales</taxon>
        <taxon>Bacillaceae</taxon>
        <taxon>Cerasibacillus</taxon>
    </lineage>
</organism>
<proteinExistence type="predicted"/>
<dbReference type="RefSeq" id="WP_147666533.1">
    <property type="nucleotide sequence ID" value="NZ_VDUW01000003.1"/>
</dbReference>
<evidence type="ECO:0000313" key="2">
    <source>
        <dbReference type="Proteomes" id="UP000321574"/>
    </source>
</evidence>